<sequence length="328" mass="36344">MVFSAPGVLCSKLVFSAPSLSKRQLGGNRTGAHEVLKVATISVSCWHSCRVSESHRFGSATNLAFVHFPQMPRGVGSHAKGESRAFPRLETPAVFVIAPPEISDNAPLAISHETPQSCLHQSINWLLLQRVATWKHGTRYLFPCKSAIGSESSKACLMNYDPITKFTSVRFSARIPCWFEFSLAQRTARIIHVSNLRATHSLQSRFTNVHQHGEVPGSNLQLTDSLGPCLHGDPCLVANLFVRSSCVLVVTWFEAGDRPARLRISFPIVERTELLTRLSEFQIRGSGWTLKRVIGIQLATAKYNPLNGASYMDYQNSLEGTSMYLCEK</sequence>
<name>A0ABQ9GFM7_9NEOP</name>
<proteinExistence type="predicted"/>
<protein>
    <submittedName>
        <fullName evidence="1">Uncharacterized protein</fullName>
    </submittedName>
</protein>
<evidence type="ECO:0000313" key="1">
    <source>
        <dbReference type="EMBL" id="KAJ8870223.1"/>
    </source>
</evidence>
<organism evidence="1 2">
    <name type="scientific">Dryococelus australis</name>
    <dbReference type="NCBI Taxonomy" id="614101"/>
    <lineage>
        <taxon>Eukaryota</taxon>
        <taxon>Metazoa</taxon>
        <taxon>Ecdysozoa</taxon>
        <taxon>Arthropoda</taxon>
        <taxon>Hexapoda</taxon>
        <taxon>Insecta</taxon>
        <taxon>Pterygota</taxon>
        <taxon>Neoptera</taxon>
        <taxon>Polyneoptera</taxon>
        <taxon>Phasmatodea</taxon>
        <taxon>Verophasmatodea</taxon>
        <taxon>Anareolatae</taxon>
        <taxon>Phasmatidae</taxon>
        <taxon>Eurycanthinae</taxon>
        <taxon>Dryococelus</taxon>
    </lineage>
</organism>
<accession>A0ABQ9GFM7</accession>
<gene>
    <name evidence="1" type="ORF">PR048_029240</name>
</gene>
<keyword evidence="2" id="KW-1185">Reference proteome</keyword>
<dbReference type="EMBL" id="JARBHB010000013">
    <property type="protein sequence ID" value="KAJ8870223.1"/>
    <property type="molecule type" value="Genomic_DNA"/>
</dbReference>
<comment type="caution">
    <text evidence="1">The sequence shown here is derived from an EMBL/GenBank/DDBJ whole genome shotgun (WGS) entry which is preliminary data.</text>
</comment>
<dbReference type="Proteomes" id="UP001159363">
    <property type="component" value="Chromosome 12"/>
</dbReference>
<evidence type="ECO:0000313" key="2">
    <source>
        <dbReference type="Proteomes" id="UP001159363"/>
    </source>
</evidence>
<reference evidence="1 2" key="1">
    <citation type="submission" date="2023-02" db="EMBL/GenBank/DDBJ databases">
        <title>LHISI_Scaffold_Assembly.</title>
        <authorList>
            <person name="Stuart O.P."/>
            <person name="Cleave R."/>
            <person name="Magrath M.J.L."/>
            <person name="Mikheyev A.S."/>
        </authorList>
    </citation>
    <scope>NUCLEOTIDE SEQUENCE [LARGE SCALE GENOMIC DNA]</scope>
    <source>
        <strain evidence="1">Daus_M_001</strain>
        <tissue evidence="1">Leg muscle</tissue>
    </source>
</reference>